<keyword evidence="2" id="KW-1185">Reference proteome</keyword>
<evidence type="ECO:0000313" key="1">
    <source>
        <dbReference type="EMBL" id="KAH7963663.1"/>
    </source>
</evidence>
<gene>
    <name evidence="1" type="ORF">HPB52_022331</name>
</gene>
<evidence type="ECO:0000313" key="2">
    <source>
        <dbReference type="Proteomes" id="UP000821837"/>
    </source>
</evidence>
<reference evidence="1" key="1">
    <citation type="journal article" date="2020" name="Cell">
        <title>Large-Scale Comparative Analyses of Tick Genomes Elucidate Their Genetic Diversity and Vector Capacities.</title>
        <authorList>
            <consortium name="Tick Genome and Microbiome Consortium (TIGMIC)"/>
            <person name="Jia N."/>
            <person name="Wang J."/>
            <person name="Shi W."/>
            <person name="Du L."/>
            <person name="Sun Y."/>
            <person name="Zhan W."/>
            <person name="Jiang J.F."/>
            <person name="Wang Q."/>
            <person name="Zhang B."/>
            <person name="Ji P."/>
            <person name="Bell-Sakyi L."/>
            <person name="Cui X.M."/>
            <person name="Yuan T.T."/>
            <person name="Jiang B.G."/>
            <person name="Yang W.F."/>
            <person name="Lam T.T."/>
            <person name="Chang Q.C."/>
            <person name="Ding S.J."/>
            <person name="Wang X.J."/>
            <person name="Zhu J.G."/>
            <person name="Ruan X.D."/>
            <person name="Zhao L."/>
            <person name="Wei J.T."/>
            <person name="Ye R.Z."/>
            <person name="Que T.C."/>
            <person name="Du C.H."/>
            <person name="Zhou Y.H."/>
            <person name="Cheng J.X."/>
            <person name="Dai P.F."/>
            <person name="Guo W.B."/>
            <person name="Han X.H."/>
            <person name="Huang E.J."/>
            <person name="Li L.F."/>
            <person name="Wei W."/>
            <person name="Gao Y.C."/>
            <person name="Liu J.Z."/>
            <person name="Shao H.Z."/>
            <person name="Wang X."/>
            <person name="Wang C.C."/>
            <person name="Yang T.C."/>
            <person name="Huo Q.B."/>
            <person name="Li W."/>
            <person name="Chen H.Y."/>
            <person name="Chen S.E."/>
            <person name="Zhou L.G."/>
            <person name="Ni X.B."/>
            <person name="Tian J.H."/>
            <person name="Sheng Y."/>
            <person name="Liu T."/>
            <person name="Pan Y.S."/>
            <person name="Xia L.Y."/>
            <person name="Li J."/>
            <person name="Zhao F."/>
            <person name="Cao W.C."/>
        </authorList>
    </citation>
    <scope>NUCLEOTIDE SEQUENCE</scope>
    <source>
        <strain evidence="1">Rsan-2018</strain>
    </source>
</reference>
<comment type="caution">
    <text evidence="1">The sequence shown here is derived from an EMBL/GenBank/DDBJ whole genome shotgun (WGS) entry which is preliminary data.</text>
</comment>
<dbReference type="SUPFAM" id="SSF52540">
    <property type="entry name" value="P-loop containing nucleoside triphosphate hydrolases"/>
    <property type="match status" value="1"/>
</dbReference>
<protein>
    <recommendedName>
        <fullName evidence="3">Sulfotransferase domain-containing protein</fullName>
    </recommendedName>
</protein>
<dbReference type="PANTHER" id="PTHR10704:SF44">
    <property type="entry name" value="LD35051P-RELATED"/>
    <property type="match status" value="1"/>
</dbReference>
<evidence type="ECO:0008006" key="3">
    <source>
        <dbReference type="Google" id="ProtNLM"/>
    </source>
</evidence>
<dbReference type="Pfam" id="PF13469">
    <property type="entry name" value="Sulfotransfer_3"/>
    <property type="match status" value="1"/>
</dbReference>
<dbReference type="PANTHER" id="PTHR10704">
    <property type="entry name" value="CARBOHYDRATE SULFOTRANSFERASE"/>
    <property type="match status" value="1"/>
</dbReference>
<dbReference type="Proteomes" id="UP000821837">
    <property type="component" value="Chromosome 3"/>
</dbReference>
<accession>A0A9D4Q3B6</accession>
<dbReference type="GO" id="GO:0001517">
    <property type="term" value="F:N-acetylglucosamine 6-O-sulfotransferase activity"/>
    <property type="evidence" value="ECO:0007669"/>
    <property type="project" value="TreeGrafter"/>
</dbReference>
<dbReference type="GO" id="GO:0006044">
    <property type="term" value="P:N-acetylglucosamine metabolic process"/>
    <property type="evidence" value="ECO:0007669"/>
    <property type="project" value="TreeGrafter"/>
</dbReference>
<dbReference type="Gene3D" id="3.40.50.300">
    <property type="entry name" value="P-loop containing nucleotide triphosphate hydrolases"/>
    <property type="match status" value="1"/>
</dbReference>
<dbReference type="VEuPathDB" id="VectorBase:RSAN_043125"/>
<dbReference type="InterPro" id="IPR051135">
    <property type="entry name" value="Gal/GlcNAc/GalNAc_ST"/>
</dbReference>
<organism evidence="1 2">
    <name type="scientific">Rhipicephalus sanguineus</name>
    <name type="common">Brown dog tick</name>
    <name type="synonym">Ixodes sanguineus</name>
    <dbReference type="NCBI Taxonomy" id="34632"/>
    <lineage>
        <taxon>Eukaryota</taxon>
        <taxon>Metazoa</taxon>
        <taxon>Ecdysozoa</taxon>
        <taxon>Arthropoda</taxon>
        <taxon>Chelicerata</taxon>
        <taxon>Arachnida</taxon>
        <taxon>Acari</taxon>
        <taxon>Parasitiformes</taxon>
        <taxon>Ixodida</taxon>
        <taxon>Ixodoidea</taxon>
        <taxon>Ixodidae</taxon>
        <taxon>Rhipicephalinae</taxon>
        <taxon>Rhipicephalus</taxon>
        <taxon>Rhipicephalus</taxon>
    </lineage>
</organism>
<dbReference type="EMBL" id="JABSTV010001249">
    <property type="protein sequence ID" value="KAH7963663.1"/>
    <property type="molecule type" value="Genomic_DNA"/>
</dbReference>
<name>A0A9D4Q3B6_RHISA</name>
<proteinExistence type="predicted"/>
<dbReference type="GO" id="GO:0006790">
    <property type="term" value="P:sulfur compound metabolic process"/>
    <property type="evidence" value="ECO:0007669"/>
    <property type="project" value="TreeGrafter"/>
</dbReference>
<sequence length="210" mass="23964">MGLHHAPPSISAVARWRALVSWPAQPNMRHRTRGAQTNVESWIQQNQDIARTVRVVHLVRDPRAIFSSRVGLRWCTDYEYCGSAAALCDQMRSDLDAFGELTHRMHKERTYQIRFEDLAADPVNATMRLFEWLGLDFAPSVRKYLEEHTVATAADIRNAHSTKRNTRLVAHSWKRKLSTKTIRQIEATCGDVLQRLGYEHSATTVDAAKA</sequence>
<dbReference type="AlphaFoldDB" id="A0A9D4Q3B6"/>
<dbReference type="InterPro" id="IPR027417">
    <property type="entry name" value="P-loop_NTPase"/>
</dbReference>
<reference evidence="1" key="2">
    <citation type="submission" date="2021-09" db="EMBL/GenBank/DDBJ databases">
        <authorList>
            <person name="Jia N."/>
            <person name="Wang J."/>
            <person name="Shi W."/>
            <person name="Du L."/>
            <person name="Sun Y."/>
            <person name="Zhan W."/>
            <person name="Jiang J."/>
            <person name="Wang Q."/>
            <person name="Zhang B."/>
            <person name="Ji P."/>
            <person name="Sakyi L.B."/>
            <person name="Cui X."/>
            <person name="Yuan T."/>
            <person name="Jiang B."/>
            <person name="Yang W."/>
            <person name="Lam T.T.-Y."/>
            <person name="Chang Q."/>
            <person name="Ding S."/>
            <person name="Wang X."/>
            <person name="Zhu J."/>
            <person name="Ruan X."/>
            <person name="Zhao L."/>
            <person name="Wei J."/>
            <person name="Que T."/>
            <person name="Du C."/>
            <person name="Cheng J."/>
            <person name="Dai P."/>
            <person name="Han X."/>
            <person name="Huang E."/>
            <person name="Gao Y."/>
            <person name="Liu J."/>
            <person name="Shao H."/>
            <person name="Ye R."/>
            <person name="Li L."/>
            <person name="Wei W."/>
            <person name="Wang X."/>
            <person name="Wang C."/>
            <person name="Huo Q."/>
            <person name="Li W."/>
            <person name="Guo W."/>
            <person name="Chen H."/>
            <person name="Chen S."/>
            <person name="Zhou L."/>
            <person name="Zhou L."/>
            <person name="Ni X."/>
            <person name="Tian J."/>
            <person name="Zhou Y."/>
            <person name="Sheng Y."/>
            <person name="Liu T."/>
            <person name="Pan Y."/>
            <person name="Xia L."/>
            <person name="Li J."/>
            <person name="Zhao F."/>
            <person name="Cao W."/>
        </authorList>
    </citation>
    <scope>NUCLEOTIDE SEQUENCE</scope>
    <source>
        <strain evidence="1">Rsan-2018</strain>
        <tissue evidence="1">Larvae</tissue>
    </source>
</reference>